<dbReference type="Proteomes" id="UP000051063">
    <property type="component" value="Unassembled WGS sequence"/>
</dbReference>
<dbReference type="EMBL" id="LJJB01000013">
    <property type="protein sequence ID" value="KQL45305.1"/>
    <property type="molecule type" value="Genomic_DNA"/>
</dbReference>
<name>A0ABR5N473_BRECH</name>
<organism evidence="2 3">
    <name type="scientific">Brevibacillus choshinensis</name>
    <dbReference type="NCBI Taxonomy" id="54911"/>
    <lineage>
        <taxon>Bacteria</taxon>
        <taxon>Bacillati</taxon>
        <taxon>Bacillota</taxon>
        <taxon>Bacilli</taxon>
        <taxon>Bacillales</taxon>
        <taxon>Paenibacillaceae</taxon>
        <taxon>Brevibacillus</taxon>
    </lineage>
</organism>
<dbReference type="GO" id="GO:0032259">
    <property type="term" value="P:methylation"/>
    <property type="evidence" value="ECO:0007669"/>
    <property type="project" value="UniProtKB-KW"/>
</dbReference>
<evidence type="ECO:0000313" key="3">
    <source>
        <dbReference type="Proteomes" id="UP000051063"/>
    </source>
</evidence>
<keyword evidence="3" id="KW-1185">Reference proteome</keyword>
<dbReference type="Pfam" id="PF05050">
    <property type="entry name" value="Methyltransf_21"/>
    <property type="match status" value="1"/>
</dbReference>
<dbReference type="Gene3D" id="3.40.50.150">
    <property type="entry name" value="Vaccinia Virus protein VP39"/>
    <property type="match status" value="1"/>
</dbReference>
<gene>
    <name evidence="2" type="ORF">AN963_26560</name>
</gene>
<proteinExistence type="predicted"/>
<protein>
    <submittedName>
        <fullName evidence="2">FkbM family methyltransferase</fullName>
    </submittedName>
</protein>
<keyword evidence="2" id="KW-0489">Methyltransferase</keyword>
<dbReference type="InterPro" id="IPR006342">
    <property type="entry name" value="FkbM_mtfrase"/>
</dbReference>
<comment type="caution">
    <text evidence="2">The sequence shown here is derived from an EMBL/GenBank/DDBJ whole genome shotgun (WGS) entry which is preliminary data.</text>
</comment>
<keyword evidence="2" id="KW-0808">Transferase</keyword>
<dbReference type="SUPFAM" id="SSF53335">
    <property type="entry name" value="S-adenosyl-L-methionine-dependent methyltransferases"/>
    <property type="match status" value="1"/>
</dbReference>
<reference evidence="2 3" key="1">
    <citation type="submission" date="2015-09" db="EMBL/GenBank/DDBJ databases">
        <title>Genome sequencing project for genomic taxonomy and phylogenomics of Bacillus-like bacteria.</title>
        <authorList>
            <person name="Liu B."/>
            <person name="Wang J."/>
            <person name="Zhu Y."/>
            <person name="Liu G."/>
            <person name="Chen Q."/>
            <person name="Chen Z."/>
            <person name="Lan J."/>
            <person name="Che J."/>
            <person name="Ge C."/>
            <person name="Shi H."/>
            <person name="Pan Z."/>
            <person name="Liu X."/>
        </authorList>
    </citation>
    <scope>NUCLEOTIDE SEQUENCE [LARGE SCALE GENOMIC DNA]</scope>
    <source>
        <strain evidence="2 3">DSM 8552</strain>
    </source>
</reference>
<dbReference type="NCBIfam" id="TIGR01444">
    <property type="entry name" value="fkbM_fam"/>
    <property type="match status" value="1"/>
</dbReference>
<accession>A0ABR5N473</accession>
<evidence type="ECO:0000313" key="2">
    <source>
        <dbReference type="EMBL" id="KQL45305.1"/>
    </source>
</evidence>
<evidence type="ECO:0000259" key="1">
    <source>
        <dbReference type="Pfam" id="PF05050"/>
    </source>
</evidence>
<sequence length="165" mass="19552">MDNLSINDLHDRTRAYHRAVYSCETTLPFYASKRYLGNSSIHQHHETYFLHYVDEFETISIDTVVLDDHQRDLESIDFIKMDMEGSEYQAFLGMERIIREQAKTVVFEVNRSMLHDDWDAFVTLLRSYRHQFNKQFYVITQEGSTVEMDLEIILSSGECPYLVMC</sequence>
<dbReference type="InterPro" id="IPR029063">
    <property type="entry name" value="SAM-dependent_MTases_sf"/>
</dbReference>
<feature type="domain" description="Methyltransferase FkbM" evidence="1">
    <location>
        <begin position="26"/>
        <end position="122"/>
    </location>
</feature>
<dbReference type="GO" id="GO:0008168">
    <property type="term" value="F:methyltransferase activity"/>
    <property type="evidence" value="ECO:0007669"/>
    <property type="project" value="UniProtKB-KW"/>
</dbReference>